<gene>
    <name evidence="2" type="ORF">AVDCRST_MAG03-1421</name>
</gene>
<feature type="compositionally biased region" description="Basic and acidic residues" evidence="1">
    <location>
        <begin position="224"/>
        <end position="233"/>
    </location>
</feature>
<feature type="compositionally biased region" description="Basic and acidic residues" evidence="1">
    <location>
        <begin position="146"/>
        <end position="161"/>
    </location>
</feature>
<protein>
    <submittedName>
        <fullName evidence="2">Auxin efflux carrier family protein</fullName>
    </submittedName>
</protein>
<accession>A0A6J4P4G5</accession>
<feature type="region of interest" description="Disordered" evidence="1">
    <location>
        <begin position="71"/>
        <end position="262"/>
    </location>
</feature>
<feature type="compositionally biased region" description="Basic residues" evidence="1">
    <location>
        <begin position="178"/>
        <end position="189"/>
    </location>
</feature>
<dbReference type="EMBL" id="CADCUT010000083">
    <property type="protein sequence ID" value="CAA9404148.1"/>
    <property type="molecule type" value="Genomic_DNA"/>
</dbReference>
<feature type="compositionally biased region" description="Basic residues" evidence="1">
    <location>
        <begin position="201"/>
        <end position="216"/>
    </location>
</feature>
<sequence length="262" mass="29433">ADHPEQRASFFRPDLLRLRRRPPEPPDRHGRRRRQHVRLFFRPPGVPVLPDVLLPHRRGAQRAFYRGVRAGEPRGLRPRDRGRAAALRCRARGGGDTGPSRRPPEHGLHGHPARDRGLRPRGGRPPGSRPHAGRRAAHPPGHPAHRVGEGAGREPLPHGPRDLPGPYPEPANSLDLRRPRRLRRRPHASHAREQLPGSPRRGGRPLRPLRPRRHPRQPLGSRGSGRDRLHDRPQAFPPPRGPPADGGRDLRREPPLDLGSPP</sequence>
<evidence type="ECO:0000256" key="1">
    <source>
        <dbReference type="SAM" id="MobiDB-lite"/>
    </source>
</evidence>
<name>A0A6J4P4G5_9ACTN</name>
<proteinExistence type="predicted"/>
<feature type="compositionally biased region" description="Basic and acidic residues" evidence="1">
    <location>
        <begin position="14"/>
        <end position="28"/>
    </location>
</feature>
<dbReference type="AlphaFoldDB" id="A0A6J4P4G5"/>
<reference evidence="2" key="1">
    <citation type="submission" date="2020-02" db="EMBL/GenBank/DDBJ databases">
        <authorList>
            <person name="Meier V. D."/>
        </authorList>
    </citation>
    <scope>NUCLEOTIDE SEQUENCE</scope>
    <source>
        <strain evidence="2">AVDCRST_MAG03</strain>
    </source>
</reference>
<feature type="compositionally biased region" description="Basic and acidic residues" evidence="1">
    <location>
        <begin position="102"/>
        <end position="118"/>
    </location>
</feature>
<evidence type="ECO:0000313" key="2">
    <source>
        <dbReference type="EMBL" id="CAA9404148.1"/>
    </source>
</evidence>
<feature type="non-terminal residue" evidence="2">
    <location>
        <position position="262"/>
    </location>
</feature>
<feature type="compositionally biased region" description="Basic and acidic residues" evidence="1">
    <location>
        <begin position="71"/>
        <end position="83"/>
    </location>
</feature>
<feature type="compositionally biased region" description="Basic residues" evidence="1">
    <location>
        <begin position="29"/>
        <end position="38"/>
    </location>
</feature>
<organism evidence="2">
    <name type="scientific">uncultured Rubrobacteraceae bacterium</name>
    <dbReference type="NCBI Taxonomy" id="349277"/>
    <lineage>
        <taxon>Bacteria</taxon>
        <taxon>Bacillati</taxon>
        <taxon>Actinomycetota</taxon>
        <taxon>Rubrobacteria</taxon>
        <taxon>Rubrobacterales</taxon>
        <taxon>Rubrobacteraceae</taxon>
        <taxon>environmental samples</taxon>
    </lineage>
</organism>
<feature type="non-terminal residue" evidence="2">
    <location>
        <position position="1"/>
    </location>
</feature>
<feature type="region of interest" description="Disordered" evidence="1">
    <location>
        <begin position="1"/>
        <end position="38"/>
    </location>
</feature>
<feature type="compositionally biased region" description="Basic and acidic residues" evidence="1">
    <location>
        <begin position="246"/>
        <end position="255"/>
    </location>
</feature>